<dbReference type="Proteomes" id="UP000276991">
    <property type="component" value="Unassembled WGS sequence"/>
</dbReference>
<dbReference type="InterPro" id="IPR036282">
    <property type="entry name" value="Glutathione-S-Trfase_C_sf"/>
</dbReference>
<dbReference type="GO" id="GO:0006749">
    <property type="term" value="P:glutathione metabolic process"/>
    <property type="evidence" value="ECO:0007669"/>
    <property type="project" value="TreeGrafter"/>
</dbReference>
<evidence type="ECO:0000259" key="1">
    <source>
        <dbReference type="PROSITE" id="PS50404"/>
    </source>
</evidence>
<dbReference type="InterPro" id="IPR004045">
    <property type="entry name" value="Glutathione_S-Trfase_N"/>
</dbReference>
<dbReference type="GO" id="GO:0004364">
    <property type="term" value="F:glutathione transferase activity"/>
    <property type="evidence" value="ECO:0007669"/>
    <property type="project" value="UniProtKB-ARBA"/>
</dbReference>
<dbReference type="AlphaFoldDB" id="A0A498S7D5"/>
<dbReference type="Gene3D" id="1.20.1050.130">
    <property type="match status" value="1"/>
</dbReference>
<gene>
    <name evidence="2" type="ORF">NAV_LOCUS513</name>
</gene>
<dbReference type="Pfam" id="PF02798">
    <property type="entry name" value="GST_N"/>
    <property type="match status" value="1"/>
</dbReference>
<proteinExistence type="predicted"/>
<dbReference type="PANTHER" id="PTHR11571:SF150">
    <property type="entry name" value="GLUTATHIONE S-TRANSFERASE"/>
    <property type="match status" value="1"/>
</dbReference>
<dbReference type="PROSITE" id="PS50404">
    <property type="entry name" value="GST_NTER"/>
    <property type="match status" value="1"/>
</dbReference>
<dbReference type="SUPFAM" id="SSF52833">
    <property type="entry name" value="Thioredoxin-like"/>
    <property type="match status" value="1"/>
</dbReference>
<protein>
    <recommendedName>
        <fullName evidence="1">GST N-terminal domain-containing protein</fullName>
    </recommendedName>
</protein>
<dbReference type="STRING" id="6277.A0A498S7D5"/>
<keyword evidence="3" id="KW-1185">Reference proteome</keyword>
<dbReference type="InterPro" id="IPR036249">
    <property type="entry name" value="Thioredoxin-like_sf"/>
</dbReference>
<evidence type="ECO:0000313" key="3">
    <source>
        <dbReference type="Proteomes" id="UP000276991"/>
    </source>
</evidence>
<dbReference type="EMBL" id="UPTC01000032">
    <property type="protein sequence ID" value="VBB25683.1"/>
    <property type="molecule type" value="Genomic_DNA"/>
</dbReference>
<dbReference type="OrthoDB" id="414243at2759"/>
<dbReference type="Gene3D" id="1.20.1050.10">
    <property type="match status" value="1"/>
</dbReference>
<accession>A0A498S7D5</accession>
<sequence length="115" mass="13485">MGRVETIRLIFAQAGVPYEDVRIRKEDWRTKYKPNMPLEQVPVLEVDDKMLSQSTAIALYLAKKFDLNMLCMVGFFSSLFPNSTAQLTQLNYFKDRMMGLPKIKEWIETRPKTDF</sequence>
<dbReference type="SUPFAM" id="SSF47616">
    <property type="entry name" value="GST C-terminal domain-like"/>
    <property type="match status" value="1"/>
</dbReference>
<dbReference type="InterPro" id="IPR050213">
    <property type="entry name" value="GST_superfamily"/>
</dbReference>
<dbReference type="InterPro" id="IPR040079">
    <property type="entry name" value="Glutathione_S-Trfase"/>
</dbReference>
<dbReference type="SFLD" id="SFLDS00019">
    <property type="entry name" value="Glutathione_Transferase_(cytos"/>
    <property type="match status" value="1"/>
</dbReference>
<reference evidence="2 3" key="1">
    <citation type="submission" date="2018-08" db="EMBL/GenBank/DDBJ databases">
        <authorList>
            <person name="Laetsch R D."/>
            <person name="Stevens L."/>
            <person name="Kumar S."/>
            <person name="Blaxter L. M."/>
        </authorList>
    </citation>
    <scope>NUCLEOTIDE SEQUENCE [LARGE SCALE GENOMIC DNA]</scope>
</reference>
<dbReference type="CDD" id="cd03039">
    <property type="entry name" value="GST_N_Sigma_like"/>
    <property type="match status" value="1"/>
</dbReference>
<name>A0A498S7D5_ACAVI</name>
<feature type="domain" description="GST N-terminal" evidence="1">
    <location>
        <begin position="1"/>
        <end position="69"/>
    </location>
</feature>
<dbReference type="PANTHER" id="PTHR11571">
    <property type="entry name" value="GLUTATHIONE S-TRANSFERASE"/>
    <property type="match status" value="1"/>
</dbReference>
<evidence type="ECO:0000313" key="2">
    <source>
        <dbReference type="EMBL" id="VBB25683.1"/>
    </source>
</evidence>
<organism evidence="2 3">
    <name type="scientific">Acanthocheilonema viteae</name>
    <name type="common">Filarial nematode worm</name>
    <name type="synonym">Dipetalonema viteae</name>
    <dbReference type="NCBI Taxonomy" id="6277"/>
    <lineage>
        <taxon>Eukaryota</taxon>
        <taxon>Metazoa</taxon>
        <taxon>Ecdysozoa</taxon>
        <taxon>Nematoda</taxon>
        <taxon>Chromadorea</taxon>
        <taxon>Rhabditida</taxon>
        <taxon>Spirurina</taxon>
        <taxon>Spiruromorpha</taxon>
        <taxon>Filarioidea</taxon>
        <taxon>Onchocercidae</taxon>
        <taxon>Acanthocheilonema</taxon>
    </lineage>
</organism>